<evidence type="ECO:0000313" key="3">
    <source>
        <dbReference type="Proteomes" id="UP000693970"/>
    </source>
</evidence>
<feature type="region of interest" description="Disordered" evidence="1">
    <location>
        <begin position="427"/>
        <end position="448"/>
    </location>
</feature>
<feature type="region of interest" description="Disordered" evidence="1">
    <location>
        <begin position="222"/>
        <end position="279"/>
    </location>
</feature>
<protein>
    <submittedName>
        <fullName evidence="2">Uncharacterized protein</fullName>
    </submittedName>
</protein>
<dbReference type="OrthoDB" id="48215at2759"/>
<reference evidence="2" key="1">
    <citation type="journal article" date="2021" name="Sci. Rep.">
        <title>Diploid genomic architecture of Nitzschia inconspicua, an elite biomass production diatom.</title>
        <authorList>
            <person name="Oliver A."/>
            <person name="Podell S."/>
            <person name="Pinowska A."/>
            <person name="Traller J.C."/>
            <person name="Smith S.R."/>
            <person name="McClure R."/>
            <person name="Beliaev A."/>
            <person name="Bohutskyi P."/>
            <person name="Hill E.A."/>
            <person name="Rabines A."/>
            <person name="Zheng H."/>
            <person name="Allen L.Z."/>
            <person name="Kuo A."/>
            <person name="Grigoriev I.V."/>
            <person name="Allen A.E."/>
            <person name="Hazlebeck D."/>
            <person name="Allen E.E."/>
        </authorList>
    </citation>
    <scope>NUCLEOTIDE SEQUENCE</scope>
    <source>
        <strain evidence="2">Hildebrandi</strain>
    </source>
</reference>
<feature type="compositionally biased region" description="Basic and acidic residues" evidence="1">
    <location>
        <begin position="68"/>
        <end position="81"/>
    </location>
</feature>
<sequence length="860" mass="94625">MDRDLSTTILFHKSVMDSLEKHGCSKRSPTKSAITEKTKQANSKAAGDGDDASPLIRRHSSQSSLSSVRDKSRFGDGDSKISAKTPSWMAEENDEATLLASQIGEEPTILYSGSSRGVTASAQQQLEATNTPVPPKSSSLFGAVMQKIGSSISSALPLQYQSPQRTKRPRCNVENDTGFDSTTADGRPSSSGAAGGVVNSFWGAASPSGKTIMDIVNNFNSPFRFQSPPKRKHRRLSSPPSESAKAEGVFKTPSPSKRRRRRLDSDNVDNSNLSSTSSSNRFLFHESNNNYNVQDSSTVSRSSLFGDNSNLSEESASNWREIPIATQNASNITSSCLGGMELLDWSLSTQLTLELHAPPPMEGNVTLLALQKEVGWDDALTYWEFRPQTRIEGSFRDATKGMDLLRKGSLGANSRGATSKMMEWSKQSSKQASNLPLTSNGSKVIPSNNNKETATRLIQLVRGPEAKLSTSKKKYGPDVWNHGCAESRQWQRAFWSLFHNFMDKVQRWETKDSSPGADRKDVISALMDTYFYVLGVDHIVLFRIGNDGTSYVPAVVVSRTDSTFREKLQTLGVGTIQILETEKERQTRENSSKTAKSRKLFPAENPTNPLLSPSVNADLEALRRAQVFGESAGADVYVKIKKPIQAPKVGEQPYKYKPTRICGWDDVQVFFEAYLNTLGNISPSFLAFDETMRLPTLMCHKVMGPFENSTMKRLGVFPSPPETNGSAGKIDGQDSAIGVSLEICGPILPCVARKLLLVGRNYLLKDEANRPSMPVETEDDSRAPDVSRYIVLQQQRTTKAKRRSYDRTIDSLVLNQGTNADTTSEMLLECPIGKSFSMAVWDSSRQDVVACKLDDAYPIL</sequence>
<feature type="region of interest" description="Disordered" evidence="1">
    <location>
        <begin position="582"/>
        <end position="607"/>
    </location>
</feature>
<reference evidence="2" key="2">
    <citation type="submission" date="2021-04" db="EMBL/GenBank/DDBJ databases">
        <authorList>
            <person name="Podell S."/>
        </authorList>
    </citation>
    <scope>NUCLEOTIDE SEQUENCE</scope>
    <source>
        <strain evidence="2">Hildebrandi</strain>
    </source>
</reference>
<feature type="compositionally biased region" description="Polar residues" evidence="1">
    <location>
        <begin position="174"/>
        <end position="184"/>
    </location>
</feature>
<feature type="region of interest" description="Disordered" evidence="1">
    <location>
        <begin position="158"/>
        <end position="197"/>
    </location>
</feature>
<feature type="region of interest" description="Disordered" evidence="1">
    <location>
        <begin position="19"/>
        <end position="93"/>
    </location>
</feature>
<feature type="compositionally biased region" description="Basic and acidic residues" evidence="1">
    <location>
        <begin position="582"/>
        <end position="591"/>
    </location>
</feature>
<dbReference type="AlphaFoldDB" id="A0A9K3LZK8"/>
<comment type="caution">
    <text evidence="2">The sequence shown here is derived from an EMBL/GenBank/DDBJ whole genome shotgun (WGS) entry which is preliminary data.</text>
</comment>
<feature type="compositionally biased region" description="Low complexity" evidence="1">
    <location>
        <begin position="268"/>
        <end position="279"/>
    </location>
</feature>
<proteinExistence type="predicted"/>
<name>A0A9K3LZK8_9STRA</name>
<keyword evidence="3" id="KW-1185">Reference proteome</keyword>
<accession>A0A9K3LZK8</accession>
<dbReference type="Proteomes" id="UP000693970">
    <property type="component" value="Unassembled WGS sequence"/>
</dbReference>
<gene>
    <name evidence="2" type="ORF">IV203_019687</name>
</gene>
<dbReference type="EMBL" id="JAGRRH010000004">
    <property type="protein sequence ID" value="KAG7371117.1"/>
    <property type="molecule type" value="Genomic_DNA"/>
</dbReference>
<evidence type="ECO:0000256" key="1">
    <source>
        <dbReference type="SAM" id="MobiDB-lite"/>
    </source>
</evidence>
<evidence type="ECO:0000313" key="2">
    <source>
        <dbReference type="EMBL" id="KAG7371117.1"/>
    </source>
</evidence>
<organism evidence="2 3">
    <name type="scientific">Nitzschia inconspicua</name>
    <dbReference type="NCBI Taxonomy" id="303405"/>
    <lineage>
        <taxon>Eukaryota</taxon>
        <taxon>Sar</taxon>
        <taxon>Stramenopiles</taxon>
        <taxon>Ochrophyta</taxon>
        <taxon>Bacillariophyta</taxon>
        <taxon>Bacillariophyceae</taxon>
        <taxon>Bacillariophycidae</taxon>
        <taxon>Bacillariales</taxon>
        <taxon>Bacillariaceae</taxon>
        <taxon>Nitzschia</taxon>
    </lineage>
</organism>